<dbReference type="GO" id="GO:0005829">
    <property type="term" value="C:cytosol"/>
    <property type="evidence" value="ECO:0007669"/>
    <property type="project" value="InterPro"/>
</dbReference>
<sequence>MSFAGTDSVLQVPNTTVYVQGQDKGPGLLSIEESCVQWTSDSQTDIITLEYPLISLHAVSRDVNVFPYPCLYLLYCQEEEEEEDDDDIEDEGSPVEKITEFRFIPLSPDSLDSMYSALCECQALYPDSELSSDSQADEEEELGEGVELIEDEGSARGLFYTSAEEGFPHLSSQGMATLQHLEQVIQMPRPEEFESMVQEGYSNGGQYEDANEEEGGGEEAQ</sequence>
<dbReference type="InterPro" id="IPR011993">
    <property type="entry name" value="PH-like_dom_sf"/>
</dbReference>
<feature type="region of interest" description="Disordered" evidence="8">
    <location>
        <begin position="187"/>
        <end position="221"/>
    </location>
</feature>
<evidence type="ECO:0000256" key="6">
    <source>
        <dbReference type="ARBA" id="ARBA00023242"/>
    </source>
</evidence>
<evidence type="ECO:0000256" key="8">
    <source>
        <dbReference type="SAM" id="MobiDB-lite"/>
    </source>
</evidence>
<dbReference type="Gene3D" id="2.30.29.30">
    <property type="entry name" value="Pleckstrin-homology domain (PH domain)/Phosphotyrosine-binding domain (PTB)"/>
    <property type="match status" value="1"/>
</dbReference>
<dbReference type="GO" id="GO:0045292">
    <property type="term" value="P:mRNA cis splicing, via spliceosome"/>
    <property type="evidence" value="ECO:0007669"/>
    <property type="project" value="TreeGrafter"/>
</dbReference>
<dbReference type="GO" id="GO:0034709">
    <property type="term" value="C:methylosome"/>
    <property type="evidence" value="ECO:0007669"/>
    <property type="project" value="InterPro"/>
</dbReference>
<name>A0A1X7VQZ5_AMPQE</name>
<dbReference type="InParanoid" id="A0A1X7VQZ5"/>
<evidence type="ECO:0000256" key="3">
    <source>
        <dbReference type="ARBA" id="ARBA00007054"/>
    </source>
</evidence>
<evidence type="ECO:0000313" key="9">
    <source>
        <dbReference type="EnsemblMetazoa" id="Aqu2.1.42255_001"/>
    </source>
</evidence>
<dbReference type="STRING" id="400682.A0A1X7VQZ5"/>
<comment type="subcellular location">
    <subcellularLocation>
        <location evidence="2">Cytoplasm</location>
    </subcellularLocation>
    <subcellularLocation>
        <location evidence="1">Nucleus</location>
    </subcellularLocation>
</comment>
<dbReference type="EnsemblMetazoa" id="Aqu2.1.42255_001">
    <property type="protein sequence ID" value="Aqu2.1.42255_001"/>
    <property type="gene ID" value="Aqu2.1.42255"/>
</dbReference>
<dbReference type="PRINTS" id="PR01348">
    <property type="entry name" value="ICLNCHANNEL"/>
</dbReference>
<proteinExistence type="inferred from homology"/>
<dbReference type="GO" id="GO:0000387">
    <property type="term" value="P:spliceosomal snRNP assembly"/>
    <property type="evidence" value="ECO:0007669"/>
    <property type="project" value="InterPro"/>
</dbReference>
<dbReference type="eggNOG" id="KOG3238">
    <property type="taxonomic scope" value="Eukaryota"/>
</dbReference>
<evidence type="ECO:0000256" key="4">
    <source>
        <dbReference type="ARBA" id="ARBA00015653"/>
    </source>
</evidence>
<evidence type="ECO:0000256" key="5">
    <source>
        <dbReference type="ARBA" id="ARBA00022490"/>
    </source>
</evidence>
<organism evidence="9">
    <name type="scientific">Amphimedon queenslandica</name>
    <name type="common">Sponge</name>
    <dbReference type="NCBI Taxonomy" id="400682"/>
    <lineage>
        <taxon>Eukaryota</taxon>
        <taxon>Metazoa</taxon>
        <taxon>Porifera</taxon>
        <taxon>Demospongiae</taxon>
        <taxon>Heteroscleromorpha</taxon>
        <taxon>Haplosclerida</taxon>
        <taxon>Niphatidae</taxon>
        <taxon>Amphimedon</taxon>
    </lineage>
</organism>
<evidence type="ECO:0000256" key="2">
    <source>
        <dbReference type="ARBA" id="ARBA00004496"/>
    </source>
</evidence>
<keyword evidence="5" id="KW-0963">Cytoplasm</keyword>
<dbReference type="GO" id="GO:0005886">
    <property type="term" value="C:plasma membrane"/>
    <property type="evidence" value="ECO:0007669"/>
    <property type="project" value="InterPro"/>
</dbReference>
<dbReference type="GO" id="GO:0034715">
    <property type="term" value="C:pICln-Sm protein complex"/>
    <property type="evidence" value="ECO:0007669"/>
    <property type="project" value="InterPro"/>
</dbReference>
<dbReference type="PANTHER" id="PTHR21399">
    <property type="entry name" value="CHLORIDE CONDUCTANCE REGULATORY PROTEIN ICLN"/>
    <property type="match status" value="1"/>
</dbReference>
<dbReference type="GO" id="GO:0006821">
    <property type="term" value="P:chloride transport"/>
    <property type="evidence" value="ECO:0007669"/>
    <property type="project" value="InterPro"/>
</dbReference>
<dbReference type="GO" id="GO:0005681">
    <property type="term" value="C:spliceosomal complex"/>
    <property type="evidence" value="ECO:0007669"/>
    <property type="project" value="TreeGrafter"/>
</dbReference>
<dbReference type="GO" id="GO:0006884">
    <property type="term" value="P:cell volume homeostasis"/>
    <property type="evidence" value="ECO:0007669"/>
    <property type="project" value="InterPro"/>
</dbReference>
<keyword evidence="6" id="KW-0539">Nucleus</keyword>
<evidence type="ECO:0000256" key="1">
    <source>
        <dbReference type="ARBA" id="ARBA00004123"/>
    </source>
</evidence>
<dbReference type="OrthoDB" id="19714at2759"/>
<comment type="function">
    <text evidence="7">Involved in both the assembly of spliceosomal snRNPs and the methylation of Sm proteins. Chaperone that regulates the assembly of spliceosomal U1, U2, U4 and U5 small nuclear ribonucleoproteins (snRNPs), the building blocks of the spliceosome, and thereby plays an important role in the splicing of cellular pre-mRNAs. Most spliceosomal snRNPs contain a common set of Sm proteins SNRPB, SNRPD1, SNRPD2, SNRPD3, SNRPE, SNRPF and SNRPG that assemble in a heptameric protein ring on the Sm site of the small nuclear RNA to form the core snRNP (Sm core). In the cytosol, the Sm proteins SNRPD1, SNRPD2, SNRPE, SNRPF and SNRPG are trapped in an inactive 6S pICln-Sm complex by the chaperone CLNS1A that controls the assembly of the core snRNP. Dissociation by the SMN complex of CLNS1A from the trapped Sm proteins and their transfer to an SMN-Sm complex triggers the assembly of core snRNPs and their transport to the nucleus.</text>
</comment>
<comment type="similarity">
    <text evidence="3">Belongs to the pICln (TC 1.A.47) family.</text>
</comment>
<dbReference type="InterPro" id="IPR003521">
    <property type="entry name" value="ICln"/>
</dbReference>
<protein>
    <recommendedName>
        <fullName evidence="4">Methylosome subunit pICln</fullName>
    </recommendedName>
</protein>
<dbReference type="PANTHER" id="PTHR21399:SF0">
    <property type="entry name" value="METHYLOSOME SUBUNIT PICLN"/>
    <property type="match status" value="1"/>
</dbReference>
<dbReference type="AlphaFoldDB" id="A0A1X7VQZ5"/>
<evidence type="ECO:0000256" key="7">
    <source>
        <dbReference type="ARBA" id="ARBA00045890"/>
    </source>
</evidence>
<dbReference type="InterPro" id="IPR039924">
    <property type="entry name" value="ICln/Lot5/Saf5"/>
</dbReference>
<dbReference type="Pfam" id="PF03517">
    <property type="entry name" value="Voldacs"/>
    <property type="match status" value="1"/>
</dbReference>
<dbReference type="OMA" id="MVPANDS"/>
<feature type="compositionally biased region" description="Acidic residues" evidence="8">
    <location>
        <begin position="209"/>
        <end position="221"/>
    </location>
</feature>
<reference evidence="9" key="1">
    <citation type="submission" date="2017-05" db="UniProtKB">
        <authorList>
            <consortium name="EnsemblMetazoa"/>
        </authorList>
    </citation>
    <scope>IDENTIFICATION</scope>
</reference>
<accession>A0A1X7VQZ5</accession>